<feature type="non-terminal residue" evidence="1">
    <location>
        <position position="105"/>
    </location>
</feature>
<organism evidence="1">
    <name type="scientific">marine sediment metagenome</name>
    <dbReference type="NCBI Taxonomy" id="412755"/>
    <lineage>
        <taxon>unclassified sequences</taxon>
        <taxon>metagenomes</taxon>
        <taxon>ecological metagenomes</taxon>
    </lineage>
</organism>
<protein>
    <submittedName>
        <fullName evidence="1">Uncharacterized protein</fullName>
    </submittedName>
</protein>
<dbReference type="EMBL" id="LAZR01042120">
    <property type="protein sequence ID" value="KKL10290.1"/>
    <property type="molecule type" value="Genomic_DNA"/>
</dbReference>
<accession>A0A0F9ALP1</accession>
<gene>
    <name evidence="1" type="ORF">LCGC14_2557300</name>
</gene>
<name>A0A0F9ALP1_9ZZZZ</name>
<comment type="caution">
    <text evidence="1">The sequence shown here is derived from an EMBL/GenBank/DDBJ whole genome shotgun (WGS) entry which is preliminary data.</text>
</comment>
<sequence length="105" mass="10676">MTVFSAAFSAVAISAAQDLFEIVASANSRVRLLEIDIGQYSDFGDAQAEILSIAIHRGHTVSGSGGSSVTPANLNPYGAAAGSTVEANNTTVATTSGTLLWATGW</sequence>
<evidence type="ECO:0000313" key="1">
    <source>
        <dbReference type="EMBL" id="KKL10290.1"/>
    </source>
</evidence>
<proteinExistence type="predicted"/>
<reference evidence="1" key="1">
    <citation type="journal article" date="2015" name="Nature">
        <title>Complex archaea that bridge the gap between prokaryotes and eukaryotes.</title>
        <authorList>
            <person name="Spang A."/>
            <person name="Saw J.H."/>
            <person name="Jorgensen S.L."/>
            <person name="Zaremba-Niedzwiedzka K."/>
            <person name="Martijn J."/>
            <person name="Lind A.E."/>
            <person name="van Eijk R."/>
            <person name="Schleper C."/>
            <person name="Guy L."/>
            <person name="Ettema T.J."/>
        </authorList>
    </citation>
    <scope>NUCLEOTIDE SEQUENCE</scope>
</reference>
<dbReference type="AlphaFoldDB" id="A0A0F9ALP1"/>